<evidence type="ECO:0000313" key="2">
    <source>
        <dbReference type="EMBL" id="OAG21078.1"/>
    </source>
</evidence>
<reference evidence="3" key="3">
    <citation type="journal article" date="2019" name="J. ISSAAS">
        <title>Genomics, evolutionary history and diagnostics of the Alternaria alternata species group including apple and Asian pear pathotypes.</title>
        <authorList>
            <person name="Armitage A.D."/>
            <person name="Cockerton H.M."/>
            <person name="Sreenivasaprasad S."/>
            <person name="Woodhall J."/>
            <person name="Lane C."/>
            <person name="Harrison R.J."/>
            <person name="Clarkson J.P."/>
        </authorList>
    </citation>
    <scope>NUCLEOTIDE SEQUENCE</scope>
    <source>
        <strain evidence="3">FERA 1177</strain>
    </source>
</reference>
<proteinExistence type="predicted"/>
<dbReference type="GeneID" id="29109122"/>
<evidence type="ECO:0008006" key="6">
    <source>
        <dbReference type="Google" id="ProtNLM"/>
    </source>
</evidence>
<keyword evidence="4" id="KW-1185">Reference proteome</keyword>
<gene>
    <name evidence="3" type="ORF">AA0117_g7716</name>
    <name evidence="2" type="ORF">CC77DRAFT_1008282</name>
</gene>
<feature type="signal peptide" evidence="1">
    <location>
        <begin position="1"/>
        <end position="18"/>
    </location>
</feature>
<dbReference type="EMBL" id="KV441477">
    <property type="protein sequence ID" value="OAG21078.1"/>
    <property type="molecule type" value="Genomic_DNA"/>
</dbReference>
<evidence type="ECO:0000256" key="1">
    <source>
        <dbReference type="SAM" id="SignalP"/>
    </source>
</evidence>
<reference evidence="2 4" key="1">
    <citation type="submission" date="2016-05" db="EMBL/GenBank/DDBJ databases">
        <title>Comparative analysis of secretome profiles of manganese(II)-oxidizing ascomycete fungi.</title>
        <authorList>
            <consortium name="DOE Joint Genome Institute"/>
            <person name="Zeiner C.A."/>
            <person name="Purvine S.O."/>
            <person name="Zink E.M."/>
            <person name="Wu S."/>
            <person name="Pasa-Tolic L."/>
            <person name="Chaput D.L."/>
            <person name="Haridas S."/>
            <person name="Grigoriev I.V."/>
            <person name="Santelli C.M."/>
            <person name="Hansel C.M."/>
        </authorList>
    </citation>
    <scope>NUCLEOTIDE SEQUENCE [LARGE SCALE GENOMIC DNA]</scope>
    <source>
        <strain evidence="2 4">SRC1lrK2f</strain>
    </source>
</reference>
<evidence type="ECO:0000313" key="3">
    <source>
        <dbReference type="EMBL" id="RYN73388.1"/>
    </source>
</evidence>
<dbReference type="AlphaFoldDB" id="A0A177DNX5"/>
<dbReference type="RefSeq" id="XP_018386499.1">
    <property type="nucleotide sequence ID" value="XM_018523528.1"/>
</dbReference>
<evidence type="ECO:0000313" key="4">
    <source>
        <dbReference type="Proteomes" id="UP000077248"/>
    </source>
</evidence>
<name>A0A177DNX5_ALTAL</name>
<feature type="chain" id="PRO_5040569727" description="AA1-like domain-containing protein" evidence="1">
    <location>
        <begin position="19"/>
        <end position="155"/>
    </location>
</feature>
<dbReference type="VEuPathDB" id="FungiDB:CC77DRAFT_1008282"/>
<dbReference type="EMBL" id="PDXD01000021">
    <property type="protein sequence ID" value="RYN73388.1"/>
    <property type="molecule type" value="Genomic_DNA"/>
</dbReference>
<dbReference type="KEGG" id="aalt:CC77DRAFT_1008282"/>
<evidence type="ECO:0000313" key="5">
    <source>
        <dbReference type="Proteomes" id="UP000291422"/>
    </source>
</evidence>
<sequence length="155" mass="16333">MYASILSLALAIAPAVLAATPSNYGGWNIAIEDNNFEYGYRSTHVDVLYIDANTASGEPVAADCQTIKRPGAAPADTGCAPASFNYTLDGDVGVAGSYSFALEQTVTLNGTEVTVYGAKLIEIKCTPHSEDDLTYTQCKGNAIVRVDKTGDEIID</sequence>
<dbReference type="Proteomes" id="UP000077248">
    <property type="component" value="Unassembled WGS sequence"/>
</dbReference>
<reference evidence="5" key="2">
    <citation type="journal article" date="2019" name="bioRxiv">
        <title>Genomics, evolutionary history and diagnostics of the Alternaria alternata species group including apple and Asian pear pathotypes.</title>
        <authorList>
            <person name="Armitage A.D."/>
            <person name="Cockerton H.M."/>
            <person name="Sreenivasaprasad S."/>
            <person name="Woodhall J.W."/>
            <person name="Lane C.R."/>
            <person name="Harrison R.J."/>
            <person name="Clarkson J.P."/>
        </authorList>
    </citation>
    <scope>NUCLEOTIDE SEQUENCE [LARGE SCALE GENOMIC DNA]</scope>
    <source>
        <strain evidence="5">FERA 1177</strain>
    </source>
</reference>
<protein>
    <recommendedName>
        <fullName evidence="6">AA1-like domain-containing protein</fullName>
    </recommendedName>
</protein>
<dbReference type="Proteomes" id="UP000291422">
    <property type="component" value="Unassembled WGS sequence"/>
</dbReference>
<organism evidence="2 4">
    <name type="scientific">Alternaria alternata</name>
    <name type="common">Alternaria rot fungus</name>
    <name type="synonym">Torula alternata</name>
    <dbReference type="NCBI Taxonomy" id="5599"/>
    <lineage>
        <taxon>Eukaryota</taxon>
        <taxon>Fungi</taxon>
        <taxon>Dikarya</taxon>
        <taxon>Ascomycota</taxon>
        <taxon>Pezizomycotina</taxon>
        <taxon>Dothideomycetes</taxon>
        <taxon>Pleosporomycetidae</taxon>
        <taxon>Pleosporales</taxon>
        <taxon>Pleosporineae</taxon>
        <taxon>Pleosporaceae</taxon>
        <taxon>Alternaria</taxon>
        <taxon>Alternaria sect. Alternaria</taxon>
        <taxon>Alternaria alternata complex</taxon>
    </lineage>
</organism>
<keyword evidence="1" id="KW-0732">Signal</keyword>
<accession>A0A177DNX5</accession>